<dbReference type="EMBL" id="JXXE01000300">
    <property type="protein sequence ID" value="KIZ41436.1"/>
    <property type="molecule type" value="Genomic_DNA"/>
</dbReference>
<protein>
    <submittedName>
        <fullName evidence="1">Uncharacterized protein</fullName>
    </submittedName>
</protein>
<dbReference type="PATRIC" id="fig|1076.23.peg.3221"/>
<dbReference type="AlphaFoldDB" id="A0A0D7ELB6"/>
<comment type="caution">
    <text evidence="1">The sequence shown here is derived from an EMBL/GenBank/DDBJ whole genome shotgun (WGS) entry which is preliminary data.</text>
</comment>
<accession>A0A0D7ELB6</accession>
<dbReference type="RefSeq" id="WP_044412481.1">
    <property type="nucleotide sequence ID" value="NZ_JXXE01000300.1"/>
</dbReference>
<evidence type="ECO:0000313" key="1">
    <source>
        <dbReference type="EMBL" id="KIZ41436.1"/>
    </source>
</evidence>
<name>A0A0D7ELB6_RHOPL</name>
<gene>
    <name evidence="1" type="ORF">OO17_15130</name>
</gene>
<evidence type="ECO:0000313" key="2">
    <source>
        <dbReference type="Proteomes" id="UP000032515"/>
    </source>
</evidence>
<sequence length="142" mass="14745">MRDLSSRIHIKPAIAPAAARTDNTAIVSAILDTFGFGAAMLALITGTETDTNATFAVLLEESNDSGMSGAAAVADGDLIGTELLAGFQFDDDVECRKLGYIGNKRYIRATITPSGNDSGNIFLSGVWVLGLPNSAPTANPPQ</sequence>
<dbReference type="Proteomes" id="UP000032515">
    <property type="component" value="Unassembled WGS sequence"/>
</dbReference>
<dbReference type="OrthoDB" id="5464931at2"/>
<proteinExistence type="predicted"/>
<organism evidence="1 2">
    <name type="scientific">Rhodopseudomonas palustris</name>
    <dbReference type="NCBI Taxonomy" id="1076"/>
    <lineage>
        <taxon>Bacteria</taxon>
        <taxon>Pseudomonadati</taxon>
        <taxon>Pseudomonadota</taxon>
        <taxon>Alphaproteobacteria</taxon>
        <taxon>Hyphomicrobiales</taxon>
        <taxon>Nitrobacteraceae</taxon>
        <taxon>Rhodopseudomonas</taxon>
    </lineage>
</organism>
<reference evidence="1 2" key="1">
    <citation type="submission" date="2014-11" db="EMBL/GenBank/DDBJ databases">
        <title>Genomics and ecophysiology of heterotrophic nitrogen fixing bacteria isolated from estuarine surface water.</title>
        <authorList>
            <person name="Bentzon-Tilia M."/>
            <person name="Severin I."/>
            <person name="Hansen L.H."/>
            <person name="Riemann L."/>
        </authorList>
    </citation>
    <scope>NUCLEOTIDE SEQUENCE [LARGE SCALE GENOMIC DNA]</scope>
    <source>
        <strain evidence="1 2">BAL398</strain>
    </source>
</reference>